<dbReference type="GeneID" id="25309775"/>
<dbReference type="HOGENOM" id="CLU_821408_0_0_1"/>
<evidence type="ECO:0000313" key="2">
    <source>
        <dbReference type="Proteomes" id="UP000053029"/>
    </source>
</evidence>
<keyword evidence="2" id="KW-1185">Reference proteome</keyword>
<evidence type="ECO:0000313" key="1">
    <source>
        <dbReference type="EMBL" id="KIW75543.1"/>
    </source>
</evidence>
<dbReference type="VEuPathDB" id="FungiDB:Z517_10285"/>
<dbReference type="Gene3D" id="1.25.10.50">
    <property type="match status" value="1"/>
</dbReference>
<sequence>MDALVEDSDKLFPEVFAHLAAVEGQPGLALDEELLKRAERNLTPTSPKDLLWRVLGTGEQLLQTLQQDPRPLTRLLEQVISLLPFDELRSTISAEKLQEGLSSPSVSIQLLCLAYLRKAADSPSGASFVATSSSLVQCQFTIWLSSESTEVAERSLEVIEALLAIDSQNSTTVLSAGRSYAEAQGQGLLWRRIFHDPDVYTILFEWTSLTKSKRDVKTKKGMQLVTISQARLFDFIARVAPYDWTAVTTSSLAQIEAEFLRDNGGSEPFGGILRYAASHMIDQKDILMEVLRQDFFVKLLGVVEESNRQDVSPQLLEAIQQGAGITSTREGDNGGLHR</sequence>
<dbReference type="OrthoDB" id="4538483at2759"/>
<protein>
    <submittedName>
        <fullName evidence="1">Unplaced genomic scaffold supercont1.7, whole genome shotgun sequence</fullName>
    </submittedName>
</protein>
<accession>A0A0D2G485</accession>
<dbReference type="Proteomes" id="UP000053029">
    <property type="component" value="Unassembled WGS sequence"/>
</dbReference>
<organism evidence="1 2">
    <name type="scientific">Fonsecaea pedrosoi CBS 271.37</name>
    <dbReference type="NCBI Taxonomy" id="1442368"/>
    <lineage>
        <taxon>Eukaryota</taxon>
        <taxon>Fungi</taxon>
        <taxon>Dikarya</taxon>
        <taxon>Ascomycota</taxon>
        <taxon>Pezizomycotina</taxon>
        <taxon>Eurotiomycetes</taxon>
        <taxon>Chaetothyriomycetidae</taxon>
        <taxon>Chaetothyriales</taxon>
        <taxon>Herpotrichiellaceae</taxon>
        <taxon>Fonsecaea</taxon>
    </lineage>
</organism>
<dbReference type="EMBL" id="KN846975">
    <property type="protein sequence ID" value="KIW75543.1"/>
    <property type="molecule type" value="Genomic_DNA"/>
</dbReference>
<dbReference type="AlphaFoldDB" id="A0A0D2G485"/>
<proteinExistence type="predicted"/>
<gene>
    <name evidence="1" type="ORF">Z517_10285</name>
</gene>
<dbReference type="RefSeq" id="XP_013279351.1">
    <property type="nucleotide sequence ID" value="XM_013423897.1"/>
</dbReference>
<reference evidence="1 2" key="1">
    <citation type="submission" date="2015-01" db="EMBL/GenBank/DDBJ databases">
        <title>The Genome Sequence of Fonsecaea pedrosoi CBS 271.37.</title>
        <authorList>
            <consortium name="The Broad Institute Genomics Platform"/>
            <person name="Cuomo C."/>
            <person name="de Hoog S."/>
            <person name="Gorbushina A."/>
            <person name="Stielow B."/>
            <person name="Teixiera M."/>
            <person name="Abouelleil A."/>
            <person name="Chapman S.B."/>
            <person name="Priest M."/>
            <person name="Young S.K."/>
            <person name="Wortman J."/>
            <person name="Nusbaum C."/>
            <person name="Birren B."/>
        </authorList>
    </citation>
    <scope>NUCLEOTIDE SEQUENCE [LARGE SCALE GENOMIC DNA]</scope>
    <source>
        <strain evidence="1 2">CBS 271.37</strain>
    </source>
</reference>
<name>A0A0D2G485_9EURO</name>
<dbReference type="STRING" id="1442368.A0A0D2G485"/>